<evidence type="ECO:0000313" key="1">
    <source>
        <dbReference type="EMBL" id="GJT39037.1"/>
    </source>
</evidence>
<reference evidence="1" key="2">
    <citation type="submission" date="2022-01" db="EMBL/GenBank/DDBJ databases">
        <authorList>
            <person name="Yamashiro T."/>
            <person name="Shiraishi A."/>
            <person name="Satake H."/>
            <person name="Nakayama K."/>
        </authorList>
    </citation>
    <scope>NUCLEOTIDE SEQUENCE</scope>
</reference>
<gene>
    <name evidence="1" type="ORF">Tco_0938902</name>
</gene>
<comment type="caution">
    <text evidence="1">The sequence shown here is derived from an EMBL/GenBank/DDBJ whole genome shotgun (WGS) entry which is preliminary data.</text>
</comment>
<protein>
    <recommendedName>
        <fullName evidence="3">Reverse transcriptase domain-containing protein</fullName>
    </recommendedName>
</protein>
<organism evidence="1 2">
    <name type="scientific">Tanacetum coccineum</name>
    <dbReference type="NCBI Taxonomy" id="301880"/>
    <lineage>
        <taxon>Eukaryota</taxon>
        <taxon>Viridiplantae</taxon>
        <taxon>Streptophyta</taxon>
        <taxon>Embryophyta</taxon>
        <taxon>Tracheophyta</taxon>
        <taxon>Spermatophyta</taxon>
        <taxon>Magnoliopsida</taxon>
        <taxon>eudicotyledons</taxon>
        <taxon>Gunneridae</taxon>
        <taxon>Pentapetalae</taxon>
        <taxon>asterids</taxon>
        <taxon>campanulids</taxon>
        <taxon>Asterales</taxon>
        <taxon>Asteraceae</taxon>
        <taxon>Asteroideae</taxon>
        <taxon>Anthemideae</taxon>
        <taxon>Anthemidinae</taxon>
        <taxon>Tanacetum</taxon>
    </lineage>
</organism>
<dbReference type="EMBL" id="BQNB010015354">
    <property type="protein sequence ID" value="GJT39037.1"/>
    <property type="molecule type" value="Genomic_DNA"/>
</dbReference>
<keyword evidence="2" id="KW-1185">Reference proteome</keyword>
<evidence type="ECO:0008006" key="3">
    <source>
        <dbReference type="Google" id="ProtNLM"/>
    </source>
</evidence>
<evidence type="ECO:0000313" key="2">
    <source>
        <dbReference type="Proteomes" id="UP001151760"/>
    </source>
</evidence>
<proteinExistence type="predicted"/>
<accession>A0ABQ5DJD2</accession>
<name>A0ABQ5DJD2_9ASTR</name>
<reference evidence="1" key="1">
    <citation type="journal article" date="2022" name="Int. J. Mol. Sci.">
        <title>Draft Genome of Tanacetum Coccineum: Genomic Comparison of Closely Related Tanacetum-Family Plants.</title>
        <authorList>
            <person name="Yamashiro T."/>
            <person name="Shiraishi A."/>
            <person name="Nakayama K."/>
            <person name="Satake H."/>
        </authorList>
    </citation>
    <scope>NUCLEOTIDE SEQUENCE</scope>
</reference>
<dbReference type="Pfam" id="PF08284">
    <property type="entry name" value="RVP_2"/>
    <property type="match status" value="1"/>
</dbReference>
<dbReference type="Proteomes" id="UP001151760">
    <property type="component" value="Unassembled WGS sequence"/>
</dbReference>
<sequence length="132" mass="15029">MRVELGSFDVIIGMNWLSKYHAVIVCDEKIICIPYGNEVLTIHGDGSDERSNSRLNIISYTKTQKYIQKGCHVFLAQITKKKTEDKSEEKRLEDMPIMRDFSEVFLEELPGLPQTQKVKFQIDLVPAAAPVA</sequence>